<organism evidence="2 3">
    <name type="scientific">Fibrobacter intestinalis</name>
    <dbReference type="NCBI Taxonomy" id="28122"/>
    <lineage>
        <taxon>Bacteria</taxon>
        <taxon>Pseudomonadati</taxon>
        <taxon>Fibrobacterota</taxon>
        <taxon>Fibrobacteria</taxon>
        <taxon>Fibrobacterales</taxon>
        <taxon>Fibrobacteraceae</taxon>
        <taxon>Fibrobacter</taxon>
    </lineage>
</organism>
<dbReference type="EMBL" id="FRAW01000039">
    <property type="protein sequence ID" value="SHL14847.1"/>
    <property type="molecule type" value="Genomic_DNA"/>
</dbReference>
<feature type="transmembrane region" description="Helical" evidence="1">
    <location>
        <begin position="153"/>
        <end position="170"/>
    </location>
</feature>
<feature type="transmembrane region" description="Helical" evidence="1">
    <location>
        <begin position="226"/>
        <end position="259"/>
    </location>
</feature>
<sequence length="280" mass="31234">MLILKSMKKYPVKFSLFLALLSAAIVPICALYYAGLYALDFLAMLSIFSTLFTVADVVLPLLFLFSVWGFAYLFRAILQSLPTETREKKLLQNTWNLFVFGAVTLTVLSPLYSIVQGSVSLRVLWNFFFGAEWFVGILMGACLARAAFRGRRWLLFFLGITASLSVASDFNGCKYIQPLFDKHTLAEEVGEDVSGGDLLFSLWGISPAEFDALDDESFADIQEVSFSMFALVAALFAAWIAFHSAMATAFFVLCALYFVGKNDEQNRQDGRCLEDASRIC</sequence>
<feature type="transmembrane region" description="Helical" evidence="1">
    <location>
        <begin position="41"/>
        <end position="74"/>
    </location>
</feature>
<keyword evidence="1" id="KW-0472">Membrane</keyword>
<dbReference type="AlphaFoldDB" id="A0A1M6Y979"/>
<feature type="transmembrane region" description="Helical" evidence="1">
    <location>
        <begin position="127"/>
        <end position="146"/>
    </location>
</feature>
<feature type="transmembrane region" description="Helical" evidence="1">
    <location>
        <begin position="95"/>
        <end position="115"/>
    </location>
</feature>
<accession>A0A1M6Y979</accession>
<reference evidence="3" key="1">
    <citation type="submission" date="2016-11" db="EMBL/GenBank/DDBJ databases">
        <authorList>
            <person name="Varghese N."/>
            <person name="Submissions S."/>
        </authorList>
    </citation>
    <scope>NUCLEOTIDE SEQUENCE [LARGE SCALE GENOMIC DNA]</scope>
    <source>
        <strain evidence="3">UWOS</strain>
    </source>
</reference>
<keyword evidence="1" id="KW-1133">Transmembrane helix</keyword>
<evidence type="ECO:0000256" key="1">
    <source>
        <dbReference type="SAM" id="Phobius"/>
    </source>
</evidence>
<feature type="transmembrane region" description="Helical" evidence="1">
    <location>
        <begin position="12"/>
        <end position="35"/>
    </location>
</feature>
<proteinExistence type="predicted"/>
<name>A0A1M6Y979_9BACT</name>
<dbReference type="Proteomes" id="UP000184275">
    <property type="component" value="Unassembled WGS sequence"/>
</dbReference>
<keyword evidence="1" id="KW-0812">Transmembrane</keyword>
<evidence type="ECO:0000313" key="3">
    <source>
        <dbReference type="Proteomes" id="UP000184275"/>
    </source>
</evidence>
<evidence type="ECO:0000313" key="2">
    <source>
        <dbReference type="EMBL" id="SHL14847.1"/>
    </source>
</evidence>
<protein>
    <submittedName>
        <fullName evidence="2">Uncharacterized protein</fullName>
    </submittedName>
</protein>
<keyword evidence="3" id="KW-1185">Reference proteome</keyword>
<gene>
    <name evidence="2" type="ORF">SAMN05720469_13916</name>
</gene>